<sequence length="158" mass="16774">MFPNATTTLNNFGGYNSKIPEYSSNGSREGGGGGSSSPPNNKYNNGFSAPRGDYMSPVGPSSSNQRMLNNRFGYNNEEQPFDYSPRGFDRSISLQDHSHTMVSTFEIGTFNINGGGGGGDYNSSSNSHSNSSAASRMNNNAPPSGPGIRETGIIEKLL</sequence>
<dbReference type="EMBL" id="CP045902">
    <property type="protein sequence ID" value="QQP38578.1"/>
    <property type="molecule type" value="Genomic_DNA"/>
</dbReference>
<feature type="region of interest" description="Disordered" evidence="1">
    <location>
        <begin position="118"/>
        <end position="158"/>
    </location>
</feature>
<name>A0A7T8GVG6_CALRO</name>
<evidence type="ECO:0000256" key="1">
    <source>
        <dbReference type="SAM" id="MobiDB-lite"/>
    </source>
</evidence>
<feature type="compositionally biased region" description="Polar residues" evidence="1">
    <location>
        <begin position="59"/>
        <end position="69"/>
    </location>
</feature>
<evidence type="ECO:0000313" key="3">
    <source>
        <dbReference type="Proteomes" id="UP000595437"/>
    </source>
</evidence>
<gene>
    <name evidence="2" type="ORF">FKW44_019188</name>
</gene>
<evidence type="ECO:0000313" key="2">
    <source>
        <dbReference type="EMBL" id="QQP38578.1"/>
    </source>
</evidence>
<accession>A0A7T8GVG6</accession>
<feature type="non-terminal residue" evidence="2">
    <location>
        <position position="158"/>
    </location>
</feature>
<feature type="compositionally biased region" description="Low complexity" evidence="1">
    <location>
        <begin position="36"/>
        <end position="46"/>
    </location>
</feature>
<organism evidence="2 3">
    <name type="scientific">Caligus rogercresseyi</name>
    <name type="common">Sea louse</name>
    <dbReference type="NCBI Taxonomy" id="217165"/>
    <lineage>
        <taxon>Eukaryota</taxon>
        <taxon>Metazoa</taxon>
        <taxon>Ecdysozoa</taxon>
        <taxon>Arthropoda</taxon>
        <taxon>Crustacea</taxon>
        <taxon>Multicrustacea</taxon>
        <taxon>Hexanauplia</taxon>
        <taxon>Copepoda</taxon>
        <taxon>Siphonostomatoida</taxon>
        <taxon>Caligidae</taxon>
        <taxon>Caligus</taxon>
    </lineage>
</organism>
<reference evidence="3" key="1">
    <citation type="submission" date="2021-01" db="EMBL/GenBank/DDBJ databases">
        <title>Caligus Genome Assembly.</title>
        <authorList>
            <person name="Gallardo-Escarate C."/>
        </authorList>
    </citation>
    <scope>NUCLEOTIDE SEQUENCE [LARGE SCALE GENOMIC DNA]</scope>
</reference>
<keyword evidence="3" id="KW-1185">Reference proteome</keyword>
<proteinExistence type="predicted"/>
<feature type="compositionally biased region" description="Low complexity" evidence="1">
    <location>
        <begin position="121"/>
        <end position="141"/>
    </location>
</feature>
<dbReference type="AlphaFoldDB" id="A0A7T8GVG6"/>
<feature type="compositionally biased region" description="Polar residues" evidence="1">
    <location>
        <begin position="1"/>
        <end position="14"/>
    </location>
</feature>
<protein>
    <submittedName>
        <fullName evidence="2">AGAP004937PAlike</fullName>
    </submittedName>
</protein>
<feature type="region of interest" description="Disordered" evidence="1">
    <location>
        <begin position="1"/>
        <end position="69"/>
    </location>
</feature>
<dbReference type="Proteomes" id="UP000595437">
    <property type="component" value="Chromosome 13"/>
</dbReference>